<feature type="compositionally biased region" description="Low complexity" evidence="1">
    <location>
        <begin position="209"/>
        <end position="221"/>
    </location>
</feature>
<feature type="compositionally biased region" description="Acidic residues" evidence="1">
    <location>
        <begin position="127"/>
        <end position="136"/>
    </location>
</feature>
<feature type="compositionally biased region" description="Basic and acidic residues" evidence="1">
    <location>
        <begin position="84"/>
        <end position="99"/>
    </location>
</feature>
<dbReference type="Proteomes" id="UP001219355">
    <property type="component" value="Chromosome 3"/>
</dbReference>
<name>A0AAF0IK93_9EURO</name>
<feature type="region of interest" description="Disordered" evidence="1">
    <location>
        <begin position="1"/>
        <end position="273"/>
    </location>
</feature>
<evidence type="ECO:0000313" key="3">
    <source>
        <dbReference type="Proteomes" id="UP001219355"/>
    </source>
</evidence>
<feature type="compositionally biased region" description="Polar residues" evidence="1">
    <location>
        <begin position="72"/>
        <end position="81"/>
    </location>
</feature>
<feature type="compositionally biased region" description="Low complexity" evidence="1">
    <location>
        <begin position="178"/>
        <end position="192"/>
    </location>
</feature>
<reference evidence="2" key="1">
    <citation type="submission" date="2023-03" db="EMBL/GenBank/DDBJ databases">
        <title>Emydomyces testavorans Genome Sequence.</title>
        <authorList>
            <person name="Hoyer L."/>
        </authorList>
    </citation>
    <scope>NUCLEOTIDE SEQUENCE</scope>
    <source>
        <strain evidence="2">16-2883</strain>
    </source>
</reference>
<proteinExistence type="predicted"/>
<evidence type="ECO:0000313" key="2">
    <source>
        <dbReference type="EMBL" id="WEW60178.1"/>
    </source>
</evidence>
<gene>
    <name evidence="2" type="ORF">PRK78_005663</name>
</gene>
<dbReference type="EMBL" id="CP120629">
    <property type="protein sequence ID" value="WEW60178.1"/>
    <property type="molecule type" value="Genomic_DNA"/>
</dbReference>
<accession>A0AAF0IK93</accession>
<sequence length="481" mass="53179">MNPSYTPIEADSDIDQNYALKHGTSARRKASRTPRFVFDSSAQSSSVPQFAATPRFVFTQRTSRDEIDISDEGSSPTIQARQRTRAEPKLSKIKPKEVIEDSDEEDDAGIFTGNCPKNEYTGVNGPDGDDDDDDQEMLLSASPSQRQSKRRRLSISSADEEEEKGKSIITKALDHIISSPPSTSSPAQTSDTLASPTFRRVPSTPFQPPAASSATQHSASQKPPRFIFHSSMPGPQSPWPPDTRTEPRSPTTTESLRKPRFALPHTPPRPDELNISALLTSPIPFPRFKQRGRAKPPRAQNLVLGGMASEVRSWILELCTKTQVSVVHSQAAPAKSIQDGQQQETSHHPSDSKYQVLARIDAVQFSSSISHRGYSQQDQARPGRPAPFALLAASEVRPPAASQSNILLFGSPGYSALPRSKKPQRGDWAGIRRGLVWEMEIQPWETKRPPDSDTGTVKDVMMQKWLVGVEWDVLKRGEREM</sequence>
<evidence type="ECO:0000256" key="1">
    <source>
        <dbReference type="SAM" id="MobiDB-lite"/>
    </source>
</evidence>
<keyword evidence="3" id="KW-1185">Reference proteome</keyword>
<organism evidence="2 3">
    <name type="scientific">Emydomyces testavorans</name>
    <dbReference type="NCBI Taxonomy" id="2070801"/>
    <lineage>
        <taxon>Eukaryota</taxon>
        <taxon>Fungi</taxon>
        <taxon>Dikarya</taxon>
        <taxon>Ascomycota</taxon>
        <taxon>Pezizomycotina</taxon>
        <taxon>Eurotiomycetes</taxon>
        <taxon>Eurotiomycetidae</taxon>
        <taxon>Onygenales</taxon>
        <taxon>Nannizziopsiaceae</taxon>
        <taxon>Emydomyces</taxon>
    </lineage>
</organism>
<dbReference type="AlphaFoldDB" id="A0AAF0IK93"/>
<protein>
    <submittedName>
        <fullName evidence="2">Uncharacterized protein</fullName>
    </submittedName>
</protein>